<keyword evidence="11" id="KW-1185">Reference proteome</keyword>
<dbReference type="GO" id="GO:0005787">
    <property type="term" value="C:signal peptidase complex"/>
    <property type="evidence" value="ECO:0007669"/>
    <property type="project" value="UniProtKB-UniRule"/>
</dbReference>
<evidence type="ECO:0000256" key="8">
    <source>
        <dbReference type="ARBA" id="ARBA00045608"/>
    </source>
</evidence>
<evidence type="ECO:0000313" key="10">
    <source>
        <dbReference type="EMBL" id="KAI3837011.1"/>
    </source>
</evidence>
<name>A0AAD4RWK1_9MAGN</name>
<proteinExistence type="inferred from homology"/>
<evidence type="ECO:0000256" key="9">
    <source>
        <dbReference type="RuleBase" id="RU368033"/>
    </source>
</evidence>
<evidence type="ECO:0000256" key="7">
    <source>
        <dbReference type="ARBA" id="ARBA00023136"/>
    </source>
</evidence>
<gene>
    <name evidence="10" type="ORF">MKW98_005344</name>
</gene>
<organism evidence="10 11">
    <name type="scientific">Papaver atlanticum</name>
    <dbReference type="NCBI Taxonomy" id="357466"/>
    <lineage>
        <taxon>Eukaryota</taxon>
        <taxon>Viridiplantae</taxon>
        <taxon>Streptophyta</taxon>
        <taxon>Embryophyta</taxon>
        <taxon>Tracheophyta</taxon>
        <taxon>Spermatophyta</taxon>
        <taxon>Magnoliopsida</taxon>
        <taxon>Ranunculales</taxon>
        <taxon>Papaveraceae</taxon>
        <taxon>Papaveroideae</taxon>
        <taxon>Papaver</taxon>
    </lineage>
</organism>
<reference evidence="10" key="1">
    <citation type="submission" date="2022-04" db="EMBL/GenBank/DDBJ databases">
        <title>A functionally conserved STORR gene fusion in Papaver species that diverged 16.8 million years ago.</title>
        <authorList>
            <person name="Catania T."/>
        </authorList>
    </citation>
    <scope>NUCLEOTIDE SEQUENCE</scope>
    <source>
        <strain evidence="10">S-188037</strain>
    </source>
</reference>
<dbReference type="Proteomes" id="UP001202328">
    <property type="component" value="Unassembled WGS sequence"/>
</dbReference>
<dbReference type="GO" id="GO:0006465">
    <property type="term" value="P:signal peptide processing"/>
    <property type="evidence" value="ECO:0007669"/>
    <property type="project" value="UniProtKB-UniRule"/>
</dbReference>
<dbReference type="EMBL" id="JAJJMB010017633">
    <property type="protein sequence ID" value="KAI3837011.1"/>
    <property type="molecule type" value="Genomic_DNA"/>
</dbReference>
<comment type="similarity">
    <text evidence="2 9">Belongs to the SPCS2 family.</text>
</comment>
<keyword evidence="6 9" id="KW-1133">Transmembrane helix</keyword>
<dbReference type="AlphaFoldDB" id="A0AAD4RWK1"/>
<dbReference type="GO" id="GO:0008233">
    <property type="term" value="F:peptidase activity"/>
    <property type="evidence" value="ECO:0007669"/>
    <property type="project" value="UniProtKB-UniRule"/>
</dbReference>
<dbReference type="Pfam" id="PF06703">
    <property type="entry name" value="SPC25"/>
    <property type="match status" value="1"/>
</dbReference>
<dbReference type="PANTHER" id="PTHR13085">
    <property type="entry name" value="MICROSOMAL SIGNAL PEPTIDASE 25 KDA SUBUNIT"/>
    <property type="match status" value="1"/>
</dbReference>
<keyword evidence="5 9" id="KW-0256">Endoplasmic reticulum</keyword>
<evidence type="ECO:0000256" key="5">
    <source>
        <dbReference type="ARBA" id="ARBA00022824"/>
    </source>
</evidence>
<sequence length="193" mass="21438">MATTDDNTTAAATVTKPPKKTNLLDPHSIKHVLDETVNEIVLARGYKEDNTMSNIRLFLGTIIIAVALVAQFYPKKFPENKDFLICCIGLYPFFRSVIIYTKEKDAILFTYPLPGSFKSTGLVVSSKLPRFSDMYTLSVASADPKSASAKKPAELTKSVTQWFTSEGVLVEGRFKKDVEALINKYSGESKKKK</sequence>
<feature type="transmembrane region" description="Helical" evidence="9">
    <location>
        <begin position="55"/>
        <end position="73"/>
    </location>
</feature>
<evidence type="ECO:0000256" key="1">
    <source>
        <dbReference type="ARBA" id="ARBA00004477"/>
    </source>
</evidence>
<keyword evidence="7 9" id="KW-0472">Membrane</keyword>
<comment type="caution">
    <text evidence="10">The sequence shown here is derived from an EMBL/GenBank/DDBJ whole genome shotgun (WGS) entry which is preliminary data.</text>
</comment>
<comment type="subcellular location">
    <subcellularLocation>
        <location evidence="1 9">Endoplasmic reticulum membrane</location>
        <topology evidence="1 9">Multi-pass membrane protein</topology>
    </subcellularLocation>
</comment>
<comment type="function">
    <text evidence="8 9">Component of the signal peptidase complex (SPC) which catalyzes the cleavage of N-terminal signal sequences from nascent proteins as they are translocated into the lumen of the endoplasmic reticulum. Enhances the enzymatic activity of SPC and facilitates the interactions between different components of the translocation site.</text>
</comment>
<protein>
    <recommendedName>
        <fullName evidence="3 9">Signal peptidase complex subunit 2</fullName>
    </recommendedName>
</protein>
<accession>A0AAD4RWK1</accession>
<evidence type="ECO:0000256" key="6">
    <source>
        <dbReference type="ARBA" id="ARBA00022989"/>
    </source>
</evidence>
<evidence type="ECO:0000256" key="3">
    <source>
        <dbReference type="ARBA" id="ARBA00017057"/>
    </source>
</evidence>
<comment type="caution">
    <text evidence="9">Lacks conserved residue(s) required for the propagation of feature annotation.</text>
</comment>
<evidence type="ECO:0000256" key="4">
    <source>
        <dbReference type="ARBA" id="ARBA00022692"/>
    </source>
</evidence>
<evidence type="ECO:0000256" key="2">
    <source>
        <dbReference type="ARBA" id="ARBA00007324"/>
    </source>
</evidence>
<keyword evidence="4 9" id="KW-0812">Transmembrane</keyword>
<dbReference type="GO" id="GO:0045047">
    <property type="term" value="P:protein targeting to ER"/>
    <property type="evidence" value="ECO:0007669"/>
    <property type="project" value="TreeGrafter"/>
</dbReference>
<dbReference type="InterPro" id="IPR009582">
    <property type="entry name" value="Spc2/SPCS2"/>
</dbReference>
<dbReference type="PANTHER" id="PTHR13085:SF0">
    <property type="entry name" value="SIGNAL PEPTIDASE COMPLEX SUBUNIT 2"/>
    <property type="match status" value="1"/>
</dbReference>
<evidence type="ECO:0000313" key="11">
    <source>
        <dbReference type="Proteomes" id="UP001202328"/>
    </source>
</evidence>